<dbReference type="GO" id="GO:0016740">
    <property type="term" value="F:transferase activity"/>
    <property type="evidence" value="ECO:0007669"/>
    <property type="project" value="UniProtKB-KW"/>
</dbReference>
<evidence type="ECO:0000313" key="2">
    <source>
        <dbReference type="EMBL" id="PXV71518.1"/>
    </source>
</evidence>
<evidence type="ECO:0000313" key="3">
    <source>
        <dbReference type="Proteomes" id="UP000248330"/>
    </source>
</evidence>
<organism evidence="2 3">
    <name type="scientific">Sinimarinibacterium flocculans</name>
    <dbReference type="NCBI Taxonomy" id="985250"/>
    <lineage>
        <taxon>Bacteria</taxon>
        <taxon>Pseudomonadati</taxon>
        <taxon>Pseudomonadota</taxon>
        <taxon>Gammaproteobacteria</taxon>
        <taxon>Nevskiales</taxon>
        <taxon>Nevskiaceae</taxon>
        <taxon>Sinimarinibacterium</taxon>
    </lineage>
</organism>
<name>A0A318EH16_9GAMM</name>
<evidence type="ECO:0000259" key="1">
    <source>
        <dbReference type="Pfam" id="PF02397"/>
    </source>
</evidence>
<keyword evidence="3" id="KW-1185">Reference proteome</keyword>
<dbReference type="Pfam" id="PF02397">
    <property type="entry name" value="Bac_transf"/>
    <property type="match status" value="1"/>
</dbReference>
<feature type="domain" description="Bacterial sugar transferase" evidence="1">
    <location>
        <begin position="1"/>
        <end position="32"/>
    </location>
</feature>
<dbReference type="InterPro" id="IPR003362">
    <property type="entry name" value="Bact_transf"/>
</dbReference>
<protein>
    <submittedName>
        <fullName evidence="2">Sugar transferase</fullName>
    </submittedName>
</protein>
<comment type="caution">
    <text evidence="2">The sequence shown here is derived from an EMBL/GenBank/DDBJ whole genome shotgun (WGS) entry which is preliminary data.</text>
</comment>
<reference evidence="2 3" key="1">
    <citation type="submission" date="2018-04" db="EMBL/GenBank/DDBJ databases">
        <title>Genomic Encyclopedia of Type Strains, Phase IV (KMG-IV): sequencing the most valuable type-strain genomes for metagenomic binning, comparative biology and taxonomic classification.</title>
        <authorList>
            <person name="Goeker M."/>
        </authorList>
    </citation>
    <scope>NUCLEOTIDE SEQUENCE [LARGE SCALE GENOMIC DNA]</scope>
    <source>
        <strain evidence="2 3">DSM 104150</strain>
    </source>
</reference>
<dbReference type="AlphaFoldDB" id="A0A318EH16"/>
<accession>A0A318EH16</accession>
<keyword evidence="2" id="KW-0808">Transferase</keyword>
<sequence length="38" mass="4829">MEQRVRYDLDYIRRWSPLFDIQIILKTLLMILRDRNAY</sequence>
<proteinExistence type="predicted"/>
<dbReference type="Proteomes" id="UP000248330">
    <property type="component" value="Unassembled WGS sequence"/>
</dbReference>
<gene>
    <name evidence="2" type="ORF">C8D93_101569</name>
</gene>
<dbReference type="EMBL" id="QICN01000001">
    <property type="protein sequence ID" value="PXV71518.1"/>
    <property type="molecule type" value="Genomic_DNA"/>
</dbReference>